<evidence type="ECO:0000313" key="1">
    <source>
        <dbReference type="EMBL" id="SDS63233.1"/>
    </source>
</evidence>
<dbReference type="STRING" id="630515.SAMN04489812_2506"/>
<dbReference type="EMBL" id="LT629772">
    <property type="protein sequence ID" value="SDS63233.1"/>
    <property type="molecule type" value="Genomic_DNA"/>
</dbReference>
<organism evidence="1 2">
    <name type="scientific">Microlunatus soli</name>
    <dbReference type="NCBI Taxonomy" id="630515"/>
    <lineage>
        <taxon>Bacteria</taxon>
        <taxon>Bacillati</taxon>
        <taxon>Actinomycetota</taxon>
        <taxon>Actinomycetes</taxon>
        <taxon>Propionibacteriales</taxon>
        <taxon>Propionibacteriaceae</taxon>
        <taxon>Microlunatus</taxon>
    </lineage>
</organism>
<sequence length="199" mass="22022">MRWRCRAPTGEQHCYRRGELSFTGVSRLQWSAADVRPAVDASGEQDYGNIDTFEWDERAARLEGDWGQIDVSWSGVEVSLEDSTDAAQHLGASAIKDAHDQKQLGTGRTVELGESEAITIFRALNEVVVSLDRIGSRQAGGEDPDRLYLDGYFSEDGATLRLAEARSVINSAVERVFGEDESDALGEAIVYWTDRHPDL</sequence>
<evidence type="ECO:0000313" key="2">
    <source>
        <dbReference type="Proteomes" id="UP000199103"/>
    </source>
</evidence>
<gene>
    <name evidence="1" type="ORF">SAMN04489812_2506</name>
</gene>
<name>A0A1H1TSI4_9ACTN</name>
<reference evidence="1 2" key="1">
    <citation type="submission" date="2016-10" db="EMBL/GenBank/DDBJ databases">
        <authorList>
            <person name="de Groot N.N."/>
        </authorList>
    </citation>
    <scope>NUCLEOTIDE SEQUENCE [LARGE SCALE GENOMIC DNA]</scope>
    <source>
        <strain evidence="1 2">DSM 21800</strain>
    </source>
</reference>
<protein>
    <submittedName>
        <fullName evidence="1">Uncharacterized protein</fullName>
    </submittedName>
</protein>
<keyword evidence="2" id="KW-1185">Reference proteome</keyword>
<accession>A0A1H1TSI4</accession>
<dbReference type="Proteomes" id="UP000199103">
    <property type="component" value="Chromosome I"/>
</dbReference>
<proteinExistence type="predicted"/>
<dbReference type="AlphaFoldDB" id="A0A1H1TSI4"/>